<gene>
    <name evidence="2" type="ORF">Ctob_001433</name>
</gene>
<name>A0A0M0J441_9EUKA</name>
<dbReference type="EMBL" id="JWZX01003390">
    <property type="protein sequence ID" value="KOO21102.1"/>
    <property type="molecule type" value="Genomic_DNA"/>
</dbReference>
<protein>
    <submittedName>
        <fullName evidence="2">Uncharacterized protein</fullName>
    </submittedName>
</protein>
<keyword evidence="3" id="KW-1185">Reference proteome</keyword>
<evidence type="ECO:0000313" key="3">
    <source>
        <dbReference type="Proteomes" id="UP000037460"/>
    </source>
</evidence>
<dbReference type="Proteomes" id="UP000037460">
    <property type="component" value="Unassembled WGS sequence"/>
</dbReference>
<sequence length="241" mass="27091">MPNRPLFLDPAAQNAYIAEHNKLFGHEYGSAEMMAGSLAKKETVHTVERISKFGGTIKTGAVCMIPEQTWNKEDKTYLALHPVSYYERAHAHPTHVVATAGIPGYTGHKPHNPKWSVPLRRPNMRADHVRQHVAANGMADLIDFENYEPQKAHAPDHVSLQRDHFPSRKPMPGYTGFLPQNREHCFGTSVYRDKPPVTRAQSAIEAKAVAGKRAEWEAQSRANDPRNKAGYDGDWRDDFSC</sequence>
<organism evidence="2 3">
    <name type="scientific">Chrysochromulina tobinii</name>
    <dbReference type="NCBI Taxonomy" id="1460289"/>
    <lineage>
        <taxon>Eukaryota</taxon>
        <taxon>Haptista</taxon>
        <taxon>Haptophyta</taxon>
        <taxon>Prymnesiophyceae</taxon>
        <taxon>Prymnesiales</taxon>
        <taxon>Chrysochromulinaceae</taxon>
        <taxon>Chrysochromulina</taxon>
    </lineage>
</organism>
<evidence type="ECO:0000313" key="2">
    <source>
        <dbReference type="EMBL" id="KOO21102.1"/>
    </source>
</evidence>
<comment type="caution">
    <text evidence="2">The sequence shown here is derived from an EMBL/GenBank/DDBJ whole genome shotgun (WGS) entry which is preliminary data.</text>
</comment>
<feature type="compositionally biased region" description="Basic and acidic residues" evidence="1">
    <location>
        <begin position="212"/>
        <end position="241"/>
    </location>
</feature>
<reference evidence="3" key="1">
    <citation type="journal article" date="2015" name="PLoS Genet.">
        <title>Genome Sequence and Transcriptome Analyses of Chrysochromulina tobin: Metabolic Tools for Enhanced Algal Fitness in the Prominent Order Prymnesiales (Haptophyceae).</title>
        <authorList>
            <person name="Hovde B.T."/>
            <person name="Deodato C.R."/>
            <person name="Hunsperger H.M."/>
            <person name="Ryken S.A."/>
            <person name="Yost W."/>
            <person name="Jha R.K."/>
            <person name="Patterson J."/>
            <person name="Monnat R.J. Jr."/>
            <person name="Barlow S.B."/>
            <person name="Starkenburg S.R."/>
            <person name="Cattolico R.A."/>
        </authorList>
    </citation>
    <scope>NUCLEOTIDE SEQUENCE</scope>
    <source>
        <strain evidence="3">CCMP291</strain>
    </source>
</reference>
<proteinExistence type="predicted"/>
<accession>A0A0M0J441</accession>
<evidence type="ECO:0000256" key="1">
    <source>
        <dbReference type="SAM" id="MobiDB-lite"/>
    </source>
</evidence>
<feature type="region of interest" description="Disordered" evidence="1">
    <location>
        <begin position="209"/>
        <end position="241"/>
    </location>
</feature>
<dbReference type="AlphaFoldDB" id="A0A0M0J441"/>